<evidence type="ECO:0000256" key="11">
    <source>
        <dbReference type="HAMAP-Rule" id="MF_01393"/>
    </source>
</evidence>
<keyword evidence="11" id="KW-1003">Cell membrane</keyword>
<evidence type="ECO:0000256" key="7">
    <source>
        <dbReference type="ARBA" id="ARBA00022989"/>
    </source>
</evidence>
<protein>
    <recommendedName>
        <fullName evidence="11 12">ATP synthase subunit a</fullName>
    </recommendedName>
    <alternativeName>
        <fullName evidence="11">ATP synthase F0 sector subunit a</fullName>
    </alternativeName>
    <alternativeName>
        <fullName evidence="11">F-ATPase subunit 6</fullName>
    </alternativeName>
</protein>
<dbReference type="PROSITE" id="PS00449">
    <property type="entry name" value="ATPASE_A"/>
    <property type="match status" value="1"/>
</dbReference>
<evidence type="ECO:0000256" key="3">
    <source>
        <dbReference type="ARBA" id="ARBA00022448"/>
    </source>
</evidence>
<evidence type="ECO:0000256" key="12">
    <source>
        <dbReference type="RuleBase" id="RU000483"/>
    </source>
</evidence>
<evidence type="ECO:0000256" key="6">
    <source>
        <dbReference type="ARBA" id="ARBA00022781"/>
    </source>
</evidence>
<accession>A0A2H0W5Z7</accession>
<evidence type="ECO:0000256" key="10">
    <source>
        <dbReference type="ARBA" id="ARBA00023310"/>
    </source>
</evidence>
<organism evidence="13 14">
    <name type="scientific">Candidatus Berkelbacteria bacterium CG10_big_fil_rev_8_21_14_0_10_43_13</name>
    <dbReference type="NCBI Taxonomy" id="1974514"/>
    <lineage>
        <taxon>Bacteria</taxon>
        <taxon>Candidatus Berkelbacteria</taxon>
    </lineage>
</organism>
<feature type="transmembrane region" description="Helical" evidence="11">
    <location>
        <begin position="52"/>
        <end position="69"/>
    </location>
</feature>
<dbReference type="CDD" id="cd00310">
    <property type="entry name" value="ATP-synt_Fo_a_6"/>
    <property type="match status" value="1"/>
</dbReference>
<keyword evidence="9 11" id="KW-0472">Membrane</keyword>
<dbReference type="PANTHER" id="PTHR42823">
    <property type="entry name" value="ATP SYNTHASE SUBUNIT A, CHLOROPLASTIC"/>
    <property type="match status" value="1"/>
</dbReference>
<name>A0A2H0W5Z7_9BACT</name>
<dbReference type="EMBL" id="PEZW01000020">
    <property type="protein sequence ID" value="PIS07506.1"/>
    <property type="molecule type" value="Genomic_DNA"/>
</dbReference>
<gene>
    <name evidence="11 13" type="primary">atpB</name>
    <name evidence="13" type="ORF">COT78_03155</name>
</gene>
<feature type="transmembrane region" description="Helical" evidence="11">
    <location>
        <begin position="81"/>
        <end position="106"/>
    </location>
</feature>
<keyword evidence="10 11" id="KW-0066">ATP synthesis</keyword>
<dbReference type="AlphaFoldDB" id="A0A2H0W5Z7"/>
<dbReference type="PRINTS" id="PR00123">
    <property type="entry name" value="ATPASEA"/>
</dbReference>
<dbReference type="GO" id="GO:0046933">
    <property type="term" value="F:proton-transporting ATP synthase activity, rotational mechanism"/>
    <property type="evidence" value="ECO:0007669"/>
    <property type="project" value="UniProtKB-UniRule"/>
</dbReference>
<dbReference type="Pfam" id="PF00119">
    <property type="entry name" value="ATP-synt_A"/>
    <property type="match status" value="1"/>
</dbReference>
<feature type="transmembrane region" description="Helical" evidence="11">
    <location>
        <begin position="211"/>
        <end position="233"/>
    </location>
</feature>
<feature type="transmembrane region" description="Helical" evidence="11">
    <location>
        <begin position="127"/>
        <end position="148"/>
    </location>
</feature>
<keyword evidence="7 11" id="KW-1133">Transmembrane helix</keyword>
<keyword evidence="3 11" id="KW-0813">Transport</keyword>
<keyword evidence="4 11" id="KW-0138">CF(0)</keyword>
<dbReference type="InterPro" id="IPR023011">
    <property type="entry name" value="ATP_synth_F0_asu_AS"/>
</dbReference>
<proteinExistence type="inferred from homology"/>
<evidence type="ECO:0000256" key="1">
    <source>
        <dbReference type="ARBA" id="ARBA00004141"/>
    </source>
</evidence>
<feature type="transmembrane region" description="Helical" evidence="11">
    <location>
        <begin position="23"/>
        <end position="40"/>
    </location>
</feature>
<keyword evidence="5 11" id="KW-0812">Transmembrane</keyword>
<dbReference type="InterPro" id="IPR000568">
    <property type="entry name" value="ATP_synth_F0_asu"/>
</dbReference>
<dbReference type="HAMAP" id="MF_01393">
    <property type="entry name" value="ATP_synth_a_bact"/>
    <property type="match status" value="1"/>
</dbReference>
<keyword evidence="8 11" id="KW-0406">Ion transport</keyword>
<dbReference type="GO" id="GO:0042777">
    <property type="term" value="P:proton motive force-driven plasma membrane ATP synthesis"/>
    <property type="evidence" value="ECO:0007669"/>
    <property type="project" value="TreeGrafter"/>
</dbReference>
<evidence type="ECO:0000256" key="8">
    <source>
        <dbReference type="ARBA" id="ARBA00023065"/>
    </source>
</evidence>
<evidence type="ECO:0000256" key="4">
    <source>
        <dbReference type="ARBA" id="ARBA00022547"/>
    </source>
</evidence>
<keyword evidence="6 11" id="KW-0375">Hydrogen ion transport</keyword>
<dbReference type="Proteomes" id="UP000231382">
    <property type="component" value="Unassembled WGS sequence"/>
</dbReference>
<evidence type="ECO:0000313" key="13">
    <source>
        <dbReference type="EMBL" id="PIS07506.1"/>
    </source>
</evidence>
<dbReference type="SUPFAM" id="SSF81336">
    <property type="entry name" value="F1F0 ATP synthase subunit A"/>
    <property type="match status" value="1"/>
</dbReference>
<comment type="caution">
    <text evidence="13">The sequence shown here is derived from an EMBL/GenBank/DDBJ whole genome shotgun (WGS) entry which is preliminary data.</text>
</comment>
<dbReference type="InterPro" id="IPR035908">
    <property type="entry name" value="F0_ATP_A_sf"/>
</dbReference>
<comment type="function">
    <text evidence="11 12">Key component of the proton channel; it plays a direct role in the translocation of protons across the membrane.</text>
</comment>
<dbReference type="PANTHER" id="PTHR42823:SF3">
    <property type="entry name" value="ATP SYNTHASE SUBUNIT A, CHLOROPLASTIC"/>
    <property type="match status" value="1"/>
</dbReference>
<evidence type="ECO:0000256" key="9">
    <source>
        <dbReference type="ARBA" id="ARBA00023136"/>
    </source>
</evidence>
<evidence type="ECO:0000313" key="14">
    <source>
        <dbReference type="Proteomes" id="UP000231382"/>
    </source>
</evidence>
<dbReference type="GO" id="GO:0045259">
    <property type="term" value="C:proton-transporting ATP synthase complex"/>
    <property type="evidence" value="ECO:0007669"/>
    <property type="project" value="UniProtKB-KW"/>
</dbReference>
<feature type="transmembrane region" description="Helical" evidence="11">
    <location>
        <begin position="184"/>
        <end position="205"/>
    </location>
</feature>
<comment type="subcellular location">
    <subcellularLocation>
        <location evidence="11 12">Cell membrane</location>
        <topology evidence="11 12">Multi-pass membrane protein</topology>
    </subcellularLocation>
    <subcellularLocation>
        <location evidence="1">Membrane</location>
        <topology evidence="1">Multi-pass membrane protein</topology>
    </subcellularLocation>
</comment>
<comment type="similarity">
    <text evidence="2 11 12">Belongs to the ATPase A chain family.</text>
</comment>
<sequence>MEISLAAEKIAHLGPIPITNSMATSWIATAILIVLGYFAARNLKSIPRGIQNVFEMIVEMLFGMINSIFNNKDETKRYFPYLATVFLFIITNNWLGIFPGVGSIGFHEHGIFVPIFRSGNADLNTTLALAILTIILVQVYGIVAIGFGSYSSKFFNFKSPVLFFVGILELMSEFSRIISFSFRLFGNIFAGEVLLGVITMLLPYVGPVPFYMLELFVGFIQALVFMMLASVFIKLAITSHDAHADEPAIA</sequence>
<dbReference type="InterPro" id="IPR045082">
    <property type="entry name" value="ATP_syn_F0_a_bact/chloroplast"/>
</dbReference>
<dbReference type="NCBIfam" id="TIGR01131">
    <property type="entry name" value="ATP_synt_6_or_A"/>
    <property type="match status" value="1"/>
</dbReference>
<dbReference type="GO" id="GO:0005886">
    <property type="term" value="C:plasma membrane"/>
    <property type="evidence" value="ECO:0007669"/>
    <property type="project" value="UniProtKB-SubCell"/>
</dbReference>
<evidence type="ECO:0000256" key="5">
    <source>
        <dbReference type="ARBA" id="ARBA00022692"/>
    </source>
</evidence>
<evidence type="ECO:0000256" key="2">
    <source>
        <dbReference type="ARBA" id="ARBA00006810"/>
    </source>
</evidence>
<reference evidence="14" key="1">
    <citation type="submission" date="2017-09" db="EMBL/GenBank/DDBJ databases">
        <title>Depth-based differentiation of microbial function through sediment-hosted aquifers and enrichment of novel symbionts in the deep terrestrial subsurface.</title>
        <authorList>
            <person name="Probst A.J."/>
            <person name="Ladd B."/>
            <person name="Jarett J.K."/>
            <person name="Geller-Mcgrath D.E."/>
            <person name="Sieber C.M.K."/>
            <person name="Emerson J.B."/>
            <person name="Anantharaman K."/>
            <person name="Thomas B.C."/>
            <person name="Malmstrom R."/>
            <person name="Stieglmeier M."/>
            <person name="Klingl A."/>
            <person name="Woyke T."/>
            <person name="Ryan C.M."/>
            <person name="Banfield J.F."/>
        </authorList>
    </citation>
    <scope>NUCLEOTIDE SEQUENCE [LARGE SCALE GENOMIC DNA]</scope>
</reference>
<dbReference type="Gene3D" id="1.20.120.220">
    <property type="entry name" value="ATP synthase, F0 complex, subunit A"/>
    <property type="match status" value="1"/>
</dbReference>